<dbReference type="Proteomes" id="UP000564885">
    <property type="component" value="Unassembled WGS sequence"/>
</dbReference>
<evidence type="ECO:0000256" key="1">
    <source>
        <dbReference type="ARBA" id="ARBA00010062"/>
    </source>
</evidence>
<evidence type="ECO:0000259" key="6">
    <source>
        <dbReference type="Pfam" id="PF13458"/>
    </source>
</evidence>
<gene>
    <name evidence="7" type="ORF">HJG44_10350</name>
</gene>
<accession>A0A849I9U5</accession>
<feature type="chain" id="PRO_5032834999" evidence="5">
    <location>
        <begin position="22"/>
        <end position="363"/>
    </location>
</feature>
<evidence type="ECO:0000256" key="5">
    <source>
        <dbReference type="SAM" id="SignalP"/>
    </source>
</evidence>
<comment type="similarity">
    <text evidence="1">Belongs to the leucine-binding protein family.</text>
</comment>
<evidence type="ECO:0000313" key="8">
    <source>
        <dbReference type="Proteomes" id="UP000564885"/>
    </source>
</evidence>
<dbReference type="InterPro" id="IPR028082">
    <property type="entry name" value="Peripla_BP_I"/>
</dbReference>
<dbReference type="EMBL" id="JABEPP010000003">
    <property type="protein sequence ID" value="NNM72777.1"/>
    <property type="molecule type" value="Genomic_DNA"/>
</dbReference>
<dbReference type="PRINTS" id="PR00337">
    <property type="entry name" value="LEUILEVALBP"/>
</dbReference>
<dbReference type="InterPro" id="IPR028081">
    <property type="entry name" value="Leu-bd"/>
</dbReference>
<dbReference type="GO" id="GO:0006865">
    <property type="term" value="P:amino acid transport"/>
    <property type="evidence" value="ECO:0007669"/>
    <property type="project" value="UniProtKB-KW"/>
</dbReference>
<organism evidence="7 8">
    <name type="scientific">Enterovirga aerilata</name>
    <dbReference type="NCBI Taxonomy" id="2730920"/>
    <lineage>
        <taxon>Bacteria</taxon>
        <taxon>Pseudomonadati</taxon>
        <taxon>Pseudomonadota</taxon>
        <taxon>Alphaproteobacteria</taxon>
        <taxon>Hyphomicrobiales</taxon>
        <taxon>Methylobacteriaceae</taxon>
        <taxon>Enterovirga</taxon>
    </lineage>
</organism>
<keyword evidence="8" id="KW-1185">Reference proteome</keyword>
<dbReference type="RefSeq" id="WP_171218307.1">
    <property type="nucleotide sequence ID" value="NZ_JABEPP010000003.1"/>
</dbReference>
<keyword evidence="2" id="KW-0813">Transport</keyword>
<dbReference type="InterPro" id="IPR000709">
    <property type="entry name" value="Leu_Ile_Val-bd"/>
</dbReference>
<evidence type="ECO:0000313" key="7">
    <source>
        <dbReference type="EMBL" id="NNM72777.1"/>
    </source>
</evidence>
<comment type="caution">
    <text evidence="7">The sequence shown here is derived from an EMBL/GenBank/DDBJ whole genome shotgun (WGS) entry which is preliminary data.</text>
</comment>
<dbReference type="CDD" id="cd06346">
    <property type="entry name" value="PBP1_ABC_ligand_binding-like"/>
    <property type="match status" value="1"/>
</dbReference>
<reference evidence="7 8" key="1">
    <citation type="submission" date="2020-04" db="EMBL/GenBank/DDBJ databases">
        <title>Enterovirga sp. isolate from soil.</title>
        <authorList>
            <person name="Chea S."/>
            <person name="Kim D.-U."/>
        </authorList>
    </citation>
    <scope>NUCLEOTIDE SEQUENCE [LARGE SCALE GENOMIC DNA]</scope>
    <source>
        <strain evidence="7 8">DB1703</strain>
    </source>
</reference>
<dbReference type="PANTHER" id="PTHR30483">
    <property type="entry name" value="LEUCINE-SPECIFIC-BINDING PROTEIN"/>
    <property type="match status" value="1"/>
</dbReference>
<feature type="domain" description="Leucine-binding protein" evidence="6">
    <location>
        <begin position="24"/>
        <end position="355"/>
    </location>
</feature>
<evidence type="ECO:0000256" key="2">
    <source>
        <dbReference type="ARBA" id="ARBA00022448"/>
    </source>
</evidence>
<keyword evidence="4" id="KW-0029">Amino-acid transport</keyword>
<feature type="signal peptide" evidence="5">
    <location>
        <begin position="1"/>
        <end position="21"/>
    </location>
</feature>
<evidence type="ECO:0000256" key="3">
    <source>
        <dbReference type="ARBA" id="ARBA00022729"/>
    </source>
</evidence>
<dbReference type="Pfam" id="PF13458">
    <property type="entry name" value="Peripla_BP_6"/>
    <property type="match status" value="1"/>
</dbReference>
<protein>
    <submittedName>
        <fullName evidence="7">ABC transporter substrate-binding protein</fullName>
    </submittedName>
</protein>
<dbReference type="PANTHER" id="PTHR30483:SF6">
    <property type="entry name" value="PERIPLASMIC BINDING PROTEIN OF ABC TRANSPORTER FOR NATURAL AMINO ACIDS"/>
    <property type="match status" value="1"/>
</dbReference>
<name>A0A849I9U5_9HYPH</name>
<keyword evidence="3 5" id="KW-0732">Signal</keyword>
<dbReference type="InterPro" id="IPR051010">
    <property type="entry name" value="BCAA_transport"/>
</dbReference>
<evidence type="ECO:0000256" key="4">
    <source>
        <dbReference type="ARBA" id="ARBA00022970"/>
    </source>
</evidence>
<dbReference type="Gene3D" id="3.40.50.2300">
    <property type="match status" value="2"/>
</dbReference>
<proteinExistence type="inferred from homology"/>
<dbReference type="AlphaFoldDB" id="A0A849I9U5"/>
<sequence>MRSSLVLGLGLLLATHVAAKAELVVGAVIPLSGASATQGEDQRRGMEIALEEINAAGGVLGKPVKLIVEDSGGRVPSALDAAKKLVTVDSVSAVIGEYSSGITIPIGQYLVQSGKIHLNIGSSSNRIRDLGATSFSVLGLEAVSSKFAAKDVVAQGWKKIVIVGPNNAYGQGMASGVKEELEKLGATVMSTLLYTEGQTTYRRELQQAAQMKPDAFVYSAYGKDAALMNREAFELGINKTPWYAIYLSMCTADSQRETVVGQYGMDLNFVGPNGKAYEEAYRKKYGMSFKTSFSGYGYDALKLLAAAAGKAGSAEPAKLREALIELGKGYEGATGTITFDAGRQRSEQPYLTLKMGQNGYEPR</sequence>
<dbReference type="SUPFAM" id="SSF53822">
    <property type="entry name" value="Periplasmic binding protein-like I"/>
    <property type="match status" value="1"/>
</dbReference>